<accession>A0A4U1GKR6</accession>
<dbReference type="Proteomes" id="UP000309594">
    <property type="component" value="Unassembled WGS sequence"/>
</dbReference>
<dbReference type="AlphaFoldDB" id="A0A4U1GKR6"/>
<dbReference type="EMBL" id="SWDX01000003">
    <property type="protein sequence ID" value="TKC62152.1"/>
    <property type="molecule type" value="Genomic_DNA"/>
</dbReference>
<dbReference type="InterPro" id="IPR022205">
    <property type="entry name" value="DUF3732"/>
</dbReference>
<proteinExistence type="predicted"/>
<sequence length="624" mass="71168">MKFVLHEIRLWFREEGASPKSYVFLPNKVNVITGGATTGKTSFWRIMDYCLLSGKISIANTIVENVSWFGISFTINNKRISIARQSPAQGASSSVVCFNEGDFPDALVANMEIPTAKTILDKEFGITDALRFPHGKAQGGTSFNLSYRYFLLFNGLTEDIIGTSRTYFDTTFYGKDEYEKALSHIFDLIIGVNDMDNIKARERLVKINSELKKIEKDIKSNAATEQNFAAQTSLLFAKSKEFGFVAYDEEPQSIESTLDILNSIVAESKKVVDNTAVFAEIDRLNREKGDVKARLAAISRYQREFEYYKRNLKKCADSLQPIVYLNENLSEQLVQSYETKLFVDSLETSLLKIRDNLSKRVEEPVKVSGDMKVLNEELKVLETRINKLSLINKEIPSEAKRFIRLGELKNAYEQLLKRPNPKPIDSILFNQLNDEKLDLERVPSDTQEIKLNMKEQLNASIQRNYNQLSSLPSYGNARTTFNSREMVLQLTPEGQIFPLDNVGSKSNYMMMHLCFYLGLHEHMIAVGQEHVPQFLFIDQPSIPYYADGDNVGNADKTKLLDAFSLINSFVKNVVEQKKNTFQVFMVEHAPESYWTGENNLEYFHTVDKFVDGEGLIPSNIYKEE</sequence>
<protein>
    <submittedName>
        <fullName evidence="1">DUF3732 domain-containing protein</fullName>
    </submittedName>
</protein>
<evidence type="ECO:0000313" key="1">
    <source>
        <dbReference type="EMBL" id="TKC62152.1"/>
    </source>
</evidence>
<reference evidence="1 2" key="1">
    <citation type="submission" date="2019-04" db="EMBL/GenBank/DDBJ databases">
        <title>Pedobacter sp. RP-1-16 sp. nov., isolated from Arctic soil.</title>
        <authorList>
            <person name="Dahal R.H."/>
            <person name="Kim D.-U."/>
        </authorList>
    </citation>
    <scope>NUCLEOTIDE SEQUENCE [LARGE SCALE GENOMIC DNA]</scope>
    <source>
        <strain evidence="1 2">RP-1-16</strain>
    </source>
</reference>
<organism evidence="1 2">
    <name type="scientific">Pedobacter hiemivivus</name>
    <dbReference type="NCBI Taxonomy" id="2530454"/>
    <lineage>
        <taxon>Bacteria</taxon>
        <taxon>Pseudomonadati</taxon>
        <taxon>Bacteroidota</taxon>
        <taxon>Sphingobacteriia</taxon>
        <taxon>Sphingobacteriales</taxon>
        <taxon>Sphingobacteriaceae</taxon>
        <taxon>Pedobacter</taxon>
    </lineage>
</organism>
<comment type="caution">
    <text evidence="1">The sequence shown here is derived from an EMBL/GenBank/DDBJ whole genome shotgun (WGS) entry which is preliminary data.</text>
</comment>
<dbReference type="RefSeq" id="WP_136879810.1">
    <property type="nucleotide sequence ID" value="NZ_SWDX01000003.1"/>
</dbReference>
<dbReference type="Pfam" id="PF12532">
    <property type="entry name" value="DUF3732"/>
    <property type="match status" value="1"/>
</dbReference>
<gene>
    <name evidence="1" type="ORF">FBD94_07980</name>
</gene>
<evidence type="ECO:0000313" key="2">
    <source>
        <dbReference type="Proteomes" id="UP000309594"/>
    </source>
</evidence>
<name>A0A4U1GKR6_9SPHI</name>